<dbReference type="AlphaFoldDB" id="A0A0D2MCG4"/>
<dbReference type="SUPFAM" id="SSF48264">
    <property type="entry name" value="Cytochrome P450"/>
    <property type="match status" value="1"/>
</dbReference>
<dbReference type="STRING" id="945553.A0A0D2MCG4"/>
<evidence type="ECO:0000256" key="2">
    <source>
        <dbReference type="ARBA" id="ARBA00004370"/>
    </source>
</evidence>
<keyword evidence="8" id="KW-1133">Transmembrane helix</keyword>
<dbReference type="Proteomes" id="UP000054270">
    <property type="component" value="Unassembled WGS sequence"/>
</dbReference>
<dbReference type="CDD" id="cd11069">
    <property type="entry name" value="CYP_FUM15-like"/>
    <property type="match status" value="1"/>
</dbReference>
<evidence type="ECO:0000256" key="9">
    <source>
        <dbReference type="ARBA" id="ARBA00023002"/>
    </source>
</evidence>
<dbReference type="PRINTS" id="PR00465">
    <property type="entry name" value="EP450IV"/>
</dbReference>
<evidence type="ECO:0000256" key="10">
    <source>
        <dbReference type="ARBA" id="ARBA00023004"/>
    </source>
</evidence>
<evidence type="ECO:0000256" key="1">
    <source>
        <dbReference type="ARBA" id="ARBA00001971"/>
    </source>
</evidence>
<dbReference type="InterPro" id="IPR036396">
    <property type="entry name" value="Cyt_P450_sf"/>
</dbReference>
<evidence type="ECO:0000256" key="5">
    <source>
        <dbReference type="ARBA" id="ARBA00022617"/>
    </source>
</evidence>
<evidence type="ECO:0000256" key="13">
    <source>
        <dbReference type="PIRSR" id="PIRSR602403-1"/>
    </source>
</evidence>
<proteinExistence type="inferred from homology"/>
<dbReference type="GO" id="GO:0016705">
    <property type="term" value="F:oxidoreductase activity, acting on paired donors, with incorporation or reduction of molecular oxygen"/>
    <property type="evidence" value="ECO:0007669"/>
    <property type="project" value="InterPro"/>
</dbReference>
<dbReference type="PRINTS" id="PR00385">
    <property type="entry name" value="P450"/>
</dbReference>
<dbReference type="Gene3D" id="1.10.630.10">
    <property type="entry name" value="Cytochrome P450"/>
    <property type="match status" value="1"/>
</dbReference>
<comment type="similarity">
    <text evidence="4">Belongs to the cytochrome P450 family.</text>
</comment>
<reference evidence="15" key="1">
    <citation type="submission" date="2014-04" db="EMBL/GenBank/DDBJ databases">
        <title>Evolutionary Origins and Diversification of the Mycorrhizal Mutualists.</title>
        <authorList>
            <consortium name="DOE Joint Genome Institute"/>
            <consortium name="Mycorrhizal Genomics Consortium"/>
            <person name="Kohler A."/>
            <person name="Kuo A."/>
            <person name="Nagy L.G."/>
            <person name="Floudas D."/>
            <person name="Copeland A."/>
            <person name="Barry K.W."/>
            <person name="Cichocki N."/>
            <person name="Veneault-Fourrey C."/>
            <person name="LaButti K."/>
            <person name="Lindquist E.A."/>
            <person name="Lipzen A."/>
            <person name="Lundell T."/>
            <person name="Morin E."/>
            <person name="Murat C."/>
            <person name="Riley R."/>
            <person name="Ohm R."/>
            <person name="Sun H."/>
            <person name="Tunlid A."/>
            <person name="Henrissat B."/>
            <person name="Grigoriev I.V."/>
            <person name="Hibbett D.S."/>
            <person name="Martin F."/>
        </authorList>
    </citation>
    <scope>NUCLEOTIDE SEQUENCE [LARGE SCALE GENOMIC DNA]</scope>
    <source>
        <strain evidence="15">FD-334 SS-4</strain>
    </source>
</reference>
<dbReference type="GO" id="GO:0005506">
    <property type="term" value="F:iron ion binding"/>
    <property type="evidence" value="ECO:0007669"/>
    <property type="project" value="InterPro"/>
</dbReference>
<evidence type="ECO:0000256" key="7">
    <source>
        <dbReference type="ARBA" id="ARBA00022723"/>
    </source>
</evidence>
<dbReference type="InterPro" id="IPR050121">
    <property type="entry name" value="Cytochrome_P450_monoxygenase"/>
</dbReference>
<dbReference type="Pfam" id="PF00067">
    <property type="entry name" value="p450"/>
    <property type="match status" value="1"/>
</dbReference>
<evidence type="ECO:0000256" key="12">
    <source>
        <dbReference type="ARBA" id="ARBA00023136"/>
    </source>
</evidence>
<dbReference type="GO" id="GO:0020037">
    <property type="term" value="F:heme binding"/>
    <property type="evidence" value="ECO:0007669"/>
    <property type="project" value="InterPro"/>
</dbReference>
<keyword evidence="9" id="KW-0560">Oxidoreductase</keyword>
<keyword evidence="11" id="KW-0503">Monooxygenase</keyword>
<keyword evidence="6" id="KW-0812">Transmembrane</keyword>
<keyword evidence="15" id="KW-1185">Reference proteome</keyword>
<dbReference type="OMA" id="WKHQRRT"/>
<evidence type="ECO:0000313" key="14">
    <source>
        <dbReference type="EMBL" id="KJA21118.1"/>
    </source>
</evidence>
<name>A0A0D2MCG4_HYPSF</name>
<evidence type="ECO:0000256" key="6">
    <source>
        <dbReference type="ARBA" id="ARBA00022692"/>
    </source>
</evidence>
<comment type="subcellular location">
    <subcellularLocation>
        <location evidence="2">Membrane</location>
    </subcellularLocation>
</comment>
<evidence type="ECO:0008006" key="16">
    <source>
        <dbReference type="Google" id="ProtNLM"/>
    </source>
</evidence>
<evidence type="ECO:0000256" key="11">
    <source>
        <dbReference type="ARBA" id="ARBA00023033"/>
    </source>
</evidence>
<comment type="pathway">
    <text evidence="3">Secondary metabolite biosynthesis; terpenoid biosynthesis.</text>
</comment>
<dbReference type="InterPro" id="IPR001128">
    <property type="entry name" value="Cyt_P450"/>
</dbReference>
<keyword evidence="7 13" id="KW-0479">Metal-binding</keyword>
<keyword evidence="5 13" id="KW-0349">Heme</keyword>
<evidence type="ECO:0000256" key="3">
    <source>
        <dbReference type="ARBA" id="ARBA00004721"/>
    </source>
</evidence>
<accession>A0A0D2MCG4</accession>
<dbReference type="EMBL" id="KN817561">
    <property type="protein sequence ID" value="KJA21118.1"/>
    <property type="molecule type" value="Genomic_DNA"/>
</dbReference>
<organism evidence="14 15">
    <name type="scientific">Hypholoma sublateritium (strain FD-334 SS-4)</name>
    <dbReference type="NCBI Taxonomy" id="945553"/>
    <lineage>
        <taxon>Eukaryota</taxon>
        <taxon>Fungi</taxon>
        <taxon>Dikarya</taxon>
        <taxon>Basidiomycota</taxon>
        <taxon>Agaricomycotina</taxon>
        <taxon>Agaricomycetes</taxon>
        <taxon>Agaricomycetidae</taxon>
        <taxon>Agaricales</taxon>
        <taxon>Agaricineae</taxon>
        <taxon>Strophariaceae</taxon>
        <taxon>Hypholoma</taxon>
    </lineage>
</organism>
<dbReference type="GO" id="GO:0004497">
    <property type="term" value="F:monooxygenase activity"/>
    <property type="evidence" value="ECO:0007669"/>
    <property type="project" value="UniProtKB-KW"/>
</dbReference>
<evidence type="ECO:0000256" key="8">
    <source>
        <dbReference type="ARBA" id="ARBA00022989"/>
    </source>
</evidence>
<feature type="binding site" description="axial binding residue" evidence="13">
    <location>
        <position position="468"/>
    </location>
    <ligand>
        <name>heme</name>
        <dbReference type="ChEBI" id="CHEBI:30413"/>
    </ligand>
    <ligandPart>
        <name>Fe</name>
        <dbReference type="ChEBI" id="CHEBI:18248"/>
    </ligandPart>
</feature>
<sequence length="532" mass="59778">MALQQLLFSFLATASVYGLYKLVRFFYEQWTSPLHALSGPPNPSYIFGNMKLIWEAENSVLQEKWVEQYGPTITYNVFFGMKRLFTLDPKAVNHVLMNNYIYQKPTAARYHLSQILGNGVLVVEEDKHKQQRKIMNPAFGAAQIRELTEIFVEKSIQLRDAWAAECNKEGSEGRIEVLSWLSKMTLDVIGLAGFNYNFNTLSGGTSELNEAFSTVFRSGMKMSMIPIIRGAIPALRFLPAERDIQTKRARESMKRVGDQLLTDSKSAVNDHKSSWTRRDLLSLLLRANMSTELPPSQRMSDEDVLAQVPTFLVAGHETTSTATTWALFALTQNVSAQAKLRDELLAVGTDNPTMDELNALPYLDAVVRETLRIHAPVPATTRVAVQDDILPLSSPVQDKSGKMLDSIRIVKGQTLLIPILAMNRSKAIWGEDSHEFRPERWEKTPEAAAALPGVWGNMMTFLGGPRSCIGYRFSLVEMKALLFTLVRAFEFELAVPAQDIIKKSFIVQRPLLRSNPKAGNQMPLRVKPVIRA</sequence>
<evidence type="ECO:0000256" key="4">
    <source>
        <dbReference type="ARBA" id="ARBA00010617"/>
    </source>
</evidence>
<dbReference type="PANTHER" id="PTHR24305">
    <property type="entry name" value="CYTOCHROME P450"/>
    <property type="match status" value="1"/>
</dbReference>
<gene>
    <name evidence="14" type="ORF">HYPSUDRAFT_42487</name>
</gene>
<keyword evidence="12" id="KW-0472">Membrane</keyword>
<dbReference type="PANTHER" id="PTHR24305:SF166">
    <property type="entry name" value="CYTOCHROME P450 12A4, MITOCHONDRIAL-RELATED"/>
    <property type="match status" value="1"/>
</dbReference>
<dbReference type="GO" id="GO:0016020">
    <property type="term" value="C:membrane"/>
    <property type="evidence" value="ECO:0007669"/>
    <property type="project" value="UniProtKB-SubCell"/>
</dbReference>
<dbReference type="InterPro" id="IPR002403">
    <property type="entry name" value="Cyt_P450_E_grp-IV"/>
</dbReference>
<dbReference type="OrthoDB" id="1470350at2759"/>
<evidence type="ECO:0000313" key="15">
    <source>
        <dbReference type="Proteomes" id="UP000054270"/>
    </source>
</evidence>
<comment type="cofactor">
    <cofactor evidence="1 13">
        <name>heme</name>
        <dbReference type="ChEBI" id="CHEBI:30413"/>
    </cofactor>
</comment>
<keyword evidence="10 13" id="KW-0408">Iron</keyword>
<protein>
    <recommendedName>
        <fullName evidence="16">Cytochrome P450</fullName>
    </recommendedName>
</protein>